<dbReference type="AlphaFoldDB" id="G2FG62"/>
<accession>G2FG62</accession>
<evidence type="ECO:0000313" key="2">
    <source>
        <dbReference type="EMBL" id="EGW54135.1"/>
    </source>
</evidence>
<evidence type="ECO:0000256" key="1">
    <source>
        <dbReference type="SAM" id="MobiDB-lite"/>
    </source>
</evidence>
<protein>
    <submittedName>
        <fullName evidence="2">Uncharacterized protein</fullName>
    </submittedName>
</protein>
<reference evidence="2 3" key="1">
    <citation type="journal article" date="2011" name="ISME J.">
        <title>The endosymbionts of the deep-sea tubeworms Riftia pachyptila and Tevnia jerichonana share an identical physiology as revealed by proteogenomic analyses.</title>
        <authorList>
            <person name="Gardebrecht A."/>
            <person name="Markert S."/>
            <person name="Felbeck H."/>
            <person name="Thuermer A."/>
            <person name="Albrecht D."/>
            <person name="Wollherr A."/>
            <person name="Kabisch J."/>
            <person name="Lehmann R."/>
            <person name="Daniel R."/>
            <person name="Liesegang H."/>
            <person name="Hecker M."/>
            <person name="Sievert S.M."/>
            <person name="Schweder T."/>
        </authorList>
    </citation>
    <scope>NUCLEOTIDE SEQUENCE [LARGE SCALE GENOMIC DNA]</scope>
</reference>
<dbReference type="Proteomes" id="UP000005167">
    <property type="component" value="Unassembled WGS sequence"/>
</dbReference>
<gene>
    <name evidence="2" type="ORF">TevJSym_ap00020</name>
</gene>
<organism evidence="2 3">
    <name type="scientific">endosymbiont of Tevnia jerichonana</name>
    <name type="common">vent Tica</name>
    <dbReference type="NCBI Taxonomy" id="1049564"/>
    <lineage>
        <taxon>Bacteria</taxon>
        <taxon>Pseudomonadati</taxon>
        <taxon>Pseudomonadota</taxon>
        <taxon>Gammaproteobacteria</taxon>
        <taxon>sulfur-oxidizing symbionts</taxon>
    </lineage>
</organism>
<name>G2FG62_9GAMM</name>
<proteinExistence type="predicted"/>
<feature type="compositionally biased region" description="Polar residues" evidence="1">
    <location>
        <begin position="40"/>
        <end position="53"/>
    </location>
</feature>
<dbReference type="EMBL" id="AFZB01000016">
    <property type="protein sequence ID" value="EGW54135.1"/>
    <property type="molecule type" value="Genomic_DNA"/>
</dbReference>
<keyword evidence="3" id="KW-1185">Reference proteome</keyword>
<feature type="region of interest" description="Disordered" evidence="1">
    <location>
        <begin position="31"/>
        <end position="53"/>
    </location>
</feature>
<sequence length="53" mass="5989">MASITMALKIRHLGHMAMVTIRHDPMRILSHRHGVLPEASQGTLPPGQQQYHH</sequence>
<comment type="caution">
    <text evidence="2">The sequence shown here is derived from an EMBL/GenBank/DDBJ whole genome shotgun (WGS) entry which is preliminary data.</text>
</comment>
<evidence type="ECO:0000313" key="3">
    <source>
        <dbReference type="Proteomes" id="UP000005167"/>
    </source>
</evidence>